<feature type="region of interest" description="Disordered" evidence="1">
    <location>
        <begin position="170"/>
        <end position="219"/>
    </location>
</feature>
<dbReference type="Proteomes" id="UP000235145">
    <property type="component" value="Unassembled WGS sequence"/>
</dbReference>
<comment type="caution">
    <text evidence="3">The sequence shown here is derived from an EMBL/GenBank/DDBJ whole genome shotgun (WGS) entry which is preliminary data.</text>
</comment>
<sequence length="878" mass="99035">MATKEVVYALKDDDKQELQKQLGCMNGIFQLFDRRYLLGQRRRHNQKRLPPPSGQSGNGDKDFSKPSEQTKEKNSKVAMKEKQRVSVELPRTSVSSSTSSNALSSLDCCKRVQTEQSSSCQSVVSEPSSSPFLTRKQPDFSIQSPDIRDVVRDSMTREPRVVSIKAMVGPPMKHIDSPRPFPHKKTSQSDENGRNLREIPWSPKEVKETTRRSCDGRESRYSLKSNMKIKELPRLSLDSRQSCISNSAIDSRRSLLGDMESAARTNKRPSSGVVARLMGLESLTAAIDESATLKTPCSSQESVSKSKSRKEEELKRGVGHVITRIPLETAPWKQEGSNRGAQKPPFKSKEDPEKSAPASPSIYGAIEKRLTEHDFKSSGKDLRALKQILEAMQKTRRRLEYKDHALDNNSSSTIDDHKPVSPTIKGISPPRKHEFLKVDIKPATLTSDSSSIGRGRLKDSIRRDKKSTSRPLSTSNFPDYISTSSRYSGPPGPRIQRSKNGVDKPLKHGPSSELSRTRKQPGMQVGSRTRKPKAKSMDTLQETRTFSQQSDTVSFRSESNSVASQSDSEVMSTEWMQEVNSPYRPKENHRGNIAERLTEEKSMVDHAKHTMEQPSPVSVLDAFYTEDPPSPVKKKSNAFNDEENLHFEEAQYSEFSSMKLENIKNLVHQIELLNTKADDASVDHTPCVGETGDERYVREIILASGFLKDLVRITTIVQIHPTGGLINPELFHVLEKTKGCTDFNHKSKSKDKIRRKMVFDTVNDVLGHKLGMLGPFGPKGRILNEDKLLKEVCSEIDSLQNKSKRVVYDEDDDEVINIINADVNKRSQDWEEYCYEVPGLVLDIERLIFKDLVSEVVNAQVNSLQDWSVRHRRQLFPM</sequence>
<feature type="region of interest" description="Disordered" evidence="1">
    <location>
        <begin position="117"/>
        <end position="139"/>
    </location>
</feature>
<evidence type="ECO:0000256" key="1">
    <source>
        <dbReference type="SAM" id="MobiDB-lite"/>
    </source>
</evidence>
<reference evidence="3 4" key="1">
    <citation type="journal article" date="2017" name="Nat. Commun.">
        <title>Genome assembly with in vitro proximity ligation data and whole-genome triplication in lettuce.</title>
        <authorList>
            <person name="Reyes-Chin-Wo S."/>
            <person name="Wang Z."/>
            <person name="Yang X."/>
            <person name="Kozik A."/>
            <person name="Arikit S."/>
            <person name="Song C."/>
            <person name="Xia L."/>
            <person name="Froenicke L."/>
            <person name="Lavelle D.O."/>
            <person name="Truco M.J."/>
            <person name="Xia R."/>
            <person name="Zhu S."/>
            <person name="Xu C."/>
            <person name="Xu H."/>
            <person name="Xu X."/>
            <person name="Cox K."/>
            <person name="Korf I."/>
            <person name="Meyers B.C."/>
            <person name="Michelmore R.W."/>
        </authorList>
    </citation>
    <scope>NUCLEOTIDE SEQUENCE [LARGE SCALE GENOMIC DNA]</scope>
    <source>
        <strain evidence="4">cv. Salinas</strain>
        <tissue evidence="3">Seedlings</tissue>
    </source>
</reference>
<dbReference type="InterPro" id="IPR033334">
    <property type="entry name" value="LNG1/2"/>
</dbReference>
<dbReference type="Pfam" id="PF14309">
    <property type="entry name" value="DUF4378"/>
    <property type="match status" value="1"/>
</dbReference>
<feature type="region of interest" description="Disordered" evidence="1">
    <location>
        <begin position="40"/>
        <end position="105"/>
    </location>
</feature>
<dbReference type="EMBL" id="NBSK02000002">
    <property type="protein sequence ID" value="KAJ0220290.1"/>
    <property type="molecule type" value="Genomic_DNA"/>
</dbReference>
<feature type="domain" description="DUF4378" evidence="2">
    <location>
        <begin position="694"/>
        <end position="855"/>
    </location>
</feature>
<protein>
    <recommendedName>
        <fullName evidence="2">DUF4378 domain-containing protein</fullName>
    </recommendedName>
</protein>
<dbReference type="AlphaFoldDB" id="A0A9R1WD70"/>
<feature type="compositionally biased region" description="Basic and acidic residues" evidence="1">
    <location>
        <begin position="187"/>
        <end position="197"/>
    </location>
</feature>
<dbReference type="InterPro" id="IPR025486">
    <property type="entry name" value="DUF4378"/>
</dbReference>
<dbReference type="GO" id="GO:0051513">
    <property type="term" value="P:regulation of monopolar cell growth"/>
    <property type="evidence" value="ECO:0007669"/>
    <property type="project" value="InterPro"/>
</dbReference>
<dbReference type="PANTHER" id="PTHR31680">
    <property type="entry name" value="LONGIFOLIA PROTEIN"/>
    <property type="match status" value="1"/>
</dbReference>
<feature type="compositionally biased region" description="Basic and acidic residues" evidence="1">
    <location>
        <begin position="431"/>
        <end position="440"/>
    </location>
</feature>
<accession>A0A9R1WD70</accession>
<dbReference type="PANTHER" id="PTHR31680:SF21">
    <property type="entry name" value="DUF4378 DOMAIN-CONTAINING PROTEIN"/>
    <property type="match status" value="1"/>
</dbReference>
<keyword evidence="4" id="KW-1185">Reference proteome</keyword>
<feature type="compositionally biased region" description="Basic and acidic residues" evidence="1">
    <location>
        <begin position="59"/>
        <end position="85"/>
    </location>
</feature>
<feature type="region of interest" description="Disordered" evidence="1">
    <location>
        <begin position="401"/>
        <end position="573"/>
    </location>
</feature>
<evidence type="ECO:0000313" key="3">
    <source>
        <dbReference type="EMBL" id="KAJ0220290.1"/>
    </source>
</evidence>
<proteinExistence type="predicted"/>
<feature type="region of interest" description="Disordered" evidence="1">
    <location>
        <begin position="292"/>
        <end position="359"/>
    </location>
</feature>
<feature type="compositionally biased region" description="Basic and acidic residues" evidence="1">
    <location>
        <begin position="204"/>
        <end position="219"/>
    </location>
</feature>
<feature type="compositionally biased region" description="Polar residues" evidence="1">
    <location>
        <begin position="469"/>
        <end position="487"/>
    </location>
</feature>
<evidence type="ECO:0000313" key="4">
    <source>
        <dbReference type="Proteomes" id="UP000235145"/>
    </source>
</evidence>
<organism evidence="3 4">
    <name type="scientific">Lactuca sativa</name>
    <name type="common">Garden lettuce</name>
    <dbReference type="NCBI Taxonomy" id="4236"/>
    <lineage>
        <taxon>Eukaryota</taxon>
        <taxon>Viridiplantae</taxon>
        <taxon>Streptophyta</taxon>
        <taxon>Embryophyta</taxon>
        <taxon>Tracheophyta</taxon>
        <taxon>Spermatophyta</taxon>
        <taxon>Magnoliopsida</taxon>
        <taxon>eudicotyledons</taxon>
        <taxon>Gunneridae</taxon>
        <taxon>Pentapetalae</taxon>
        <taxon>asterids</taxon>
        <taxon>campanulids</taxon>
        <taxon>Asterales</taxon>
        <taxon>Asteraceae</taxon>
        <taxon>Cichorioideae</taxon>
        <taxon>Cichorieae</taxon>
        <taxon>Lactucinae</taxon>
        <taxon>Lactuca</taxon>
    </lineage>
</organism>
<feature type="compositionally biased region" description="Low complexity" evidence="1">
    <location>
        <begin position="117"/>
        <end position="131"/>
    </location>
</feature>
<evidence type="ECO:0000259" key="2">
    <source>
        <dbReference type="Pfam" id="PF14309"/>
    </source>
</evidence>
<feature type="compositionally biased region" description="Low complexity" evidence="1">
    <location>
        <begin position="93"/>
        <end position="105"/>
    </location>
</feature>
<dbReference type="OrthoDB" id="769613at2759"/>
<name>A0A9R1WD70_LACSA</name>
<feature type="compositionally biased region" description="Polar residues" evidence="1">
    <location>
        <begin position="538"/>
        <end position="573"/>
    </location>
</feature>
<gene>
    <name evidence="3" type="ORF">LSAT_V11C200082100</name>
</gene>